<dbReference type="Pfam" id="PF04686">
    <property type="entry name" value="SsgA"/>
    <property type="match status" value="1"/>
</dbReference>
<evidence type="ECO:0000256" key="2">
    <source>
        <dbReference type="ARBA" id="ARBA00009323"/>
    </source>
</evidence>
<dbReference type="InterPro" id="IPR038658">
    <property type="entry name" value="SsgB_sf"/>
</dbReference>
<dbReference type="Gene3D" id="2.30.31.20">
    <property type="entry name" value="Sporulation-specific cell division protein SsgB"/>
    <property type="match status" value="1"/>
</dbReference>
<protein>
    <submittedName>
        <fullName evidence="7">SsgA family sporulation/cell division regulator</fullName>
    </submittedName>
</protein>
<keyword evidence="4" id="KW-0749">Sporulation</keyword>
<keyword evidence="3" id="KW-0132">Cell division</keyword>
<gene>
    <name evidence="7" type="ORF">ACFQZ6_02090</name>
</gene>
<evidence type="ECO:0000313" key="7">
    <source>
        <dbReference type="EMBL" id="MFD0313041.1"/>
    </source>
</evidence>
<evidence type="ECO:0000313" key="8">
    <source>
        <dbReference type="Proteomes" id="UP001597023"/>
    </source>
</evidence>
<keyword evidence="8" id="KW-1185">Reference proteome</keyword>
<reference evidence="8" key="1">
    <citation type="journal article" date="2019" name="Int. J. Syst. Evol. Microbiol.">
        <title>The Global Catalogue of Microorganisms (GCM) 10K type strain sequencing project: providing services to taxonomists for standard genome sequencing and annotation.</title>
        <authorList>
            <consortium name="The Broad Institute Genomics Platform"/>
            <consortium name="The Broad Institute Genome Sequencing Center for Infectious Disease"/>
            <person name="Wu L."/>
            <person name="Ma J."/>
        </authorList>
    </citation>
    <scope>NUCLEOTIDE SEQUENCE [LARGE SCALE GENOMIC DNA]</scope>
    <source>
        <strain evidence="8">CGMCC 4.7400</strain>
    </source>
</reference>
<keyword evidence="5" id="KW-0717">Septation</keyword>
<comment type="caution">
    <text evidence="7">The sequence shown here is derived from an EMBL/GenBank/DDBJ whole genome shotgun (WGS) entry which is preliminary data.</text>
</comment>
<proteinExistence type="inferred from homology"/>
<organism evidence="7 8">
    <name type="scientific">Streptomyces flavalbus</name>
    <dbReference type="NCBI Taxonomy" id="2665155"/>
    <lineage>
        <taxon>Bacteria</taxon>
        <taxon>Bacillati</taxon>
        <taxon>Actinomycetota</taxon>
        <taxon>Actinomycetes</taxon>
        <taxon>Kitasatosporales</taxon>
        <taxon>Streptomycetaceae</taxon>
        <taxon>Streptomyces</taxon>
    </lineage>
</organism>
<evidence type="ECO:0000256" key="5">
    <source>
        <dbReference type="ARBA" id="ARBA00023210"/>
    </source>
</evidence>
<accession>A0ABW2W5D6</accession>
<name>A0ABW2W5D6_9ACTN</name>
<comment type="similarity">
    <text evidence="2">Belongs to the SsgA family.</text>
</comment>
<keyword evidence="6" id="KW-0131">Cell cycle</keyword>
<dbReference type="Proteomes" id="UP001597023">
    <property type="component" value="Unassembled WGS sequence"/>
</dbReference>
<dbReference type="RefSeq" id="WP_381617995.1">
    <property type="nucleotide sequence ID" value="NZ_JBHTEB010000001.1"/>
</dbReference>
<evidence type="ECO:0000256" key="3">
    <source>
        <dbReference type="ARBA" id="ARBA00022618"/>
    </source>
</evidence>
<dbReference type="InterPro" id="IPR006776">
    <property type="entry name" value="SsgB"/>
</dbReference>
<evidence type="ECO:0000256" key="6">
    <source>
        <dbReference type="ARBA" id="ARBA00023306"/>
    </source>
</evidence>
<dbReference type="EMBL" id="JBHTEB010000001">
    <property type="protein sequence ID" value="MFD0313041.1"/>
    <property type="molecule type" value="Genomic_DNA"/>
</dbReference>
<comment type="subcellular location">
    <subcellularLocation>
        <location evidence="1">Cell septum</location>
    </subcellularLocation>
</comment>
<sequence>MNPLVHQTLVMQLQTGGTHRFPVLTHLSYDAADPFAVTAVFSHDGRVLARWRLDRQMLSDGLRGPVGVGDVRFSPTGSSRWEELRMEFFGDSHPDGARHHAVVYAWAPAVAAFLRKTYDVVAPGSERVHVDDFLAEVITDG</sequence>
<evidence type="ECO:0000256" key="4">
    <source>
        <dbReference type="ARBA" id="ARBA00022969"/>
    </source>
</evidence>
<evidence type="ECO:0000256" key="1">
    <source>
        <dbReference type="ARBA" id="ARBA00004431"/>
    </source>
</evidence>